<protein>
    <submittedName>
        <fullName evidence="9">Murein DD-endopeptidase MepM/ murein hydrolase activator NlpD</fullName>
    </submittedName>
</protein>
<dbReference type="PROSITE" id="PS51782">
    <property type="entry name" value="LYSM"/>
    <property type="match status" value="2"/>
</dbReference>
<keyword evidence="7" id="KW-0732">Signal</keyword>
<keyword evidence="3" id="KW-0479">Metal-binding</keyword>
<dbReference type="CDD" id="cd12797">
    <property type="entry name" value="M23_peptidase"/>
    <property type="match status" value="1"/>
</dbReference>
<keyword evidence="4 9" id="KW-0378">Hydrolase</keyword>
<dbReference type="InterPro" id="IPR011055">
    <property type="entry name" value="Dup_hybrid_motif"/>
</dbReference>
<evidence type="ECO:0000313" key="9">
    <source>
        <dbReference type="EMBL" id="MBB3150963.1"/>
    </source>
</evidence>
<feature type="domain" description="LysM" evidence="8">
    <location>
        <begin position="78"/>
        <end position="123"/>
    </location>
</feature>
<dbReference type="InterPro" id="IPR050570">
    <property type="entry name" value="Cell_wall_metabolism_enzyme"/>
</dbReference>
<feature type="chain" id="PRO_5030802846" evidence="7">
    <location>
        <begin position="28"/>
        <end position="279"/>
    </location>
</feature>
<comment type="caution">
    <text evidence="9">The sequence shown here is derived from an EMBL/GenBank/DDBJ whole genome shotgun (WGS) entry which is preliminary data.</text>
</comment>
<dbReference type="SMART" id="SM00257">
    <property type="entry name" value="LysM"/>
    <property type="match status" value="2"/>
</dbReference>
<dbReference type="GO" id="GO:0004222">
    <property type="term" value="F:metalloendopeptidase activity"/>
    <property type="evidence" value="ECO:0007669"/>
    <property type="project" value="TreeGrafter"/>
</dbReference>
<feature type="domain" description="LysM" evidence="8">
    <location>
        <begin position="28"/>
        <end position="71"/>
    </location>
</feature>
<dbReference type="GO" id="GO:0006508">
    <property type="term" value="P:proteolysis"/>
    <property type="evidence" value="ECO:0007669"/>
    <property type="project" value="UniProtKB-KW"/>
</dbReference>
<dbReference type="GO" id="GO:0046872">
    <property type="term" value="F:metal ion binding"/>
    <property type="evidence" value="ECO:0007669"/>
    <property type="project" value="UniProtKB-KW"/>
</dbReference>
<dbReference type="CDD" id="cd00118">
    <property type="entry name" value="LysM"/>
    <property type="match status" value="2"/>
</dbReference>
<evidence type="ECO:0000256" key="3">
    <source>
        <dbReference type="ARBA" id="ARBA00022723"/>
    </source>
</evidence>
<dbReference type="Proteomes" id="UP000518605">
    <property type="component" value="Unassembled WGS sequence"/>
</dbReference>
<evidence type="ECO:0000256" key="7">
    <source>
        <dbReference type="SAM" id="SignalP"/>
    </source>
</evidence>
<dbReference type="SUPFAM" id="SSF54106">
    <property type="entry name" value="LysM domain"/>
    <property type="match status" value="2"/>
</dbReference>
<dbReference type="Gene3D" id="3.10.350.10">
    <property type="entry name" value="LysM domain"/>
    <property type="match status" value="2"/>
</dbReference>
<dbReference type="PANTHER" id="PTHR21666">
    <property type="entry name" value="PEPTIDASE-RELATED"/>
    <property type="match status" value="1"/>
</dbReference>
<evidence type="ECO:0000256" key="2">
    <source>
        <dbReference type="ARBA" id="ARBA00022670"/>
    </source>
</evidence>
<dbReference type="InterPro" id="IPR036779">
    <property type="entry name" value="LysM_dom_sf"/>
</dbReference>
<dbReference type="InterPro" id="IPR016047">
    <property type="entry name" value="M23ase_b-sheet_dom"/>
</dbReference>
<organism evidence="9 10">
    <name type="scientific">Paenibacillus endophyticus</name>
    <dbReference type="NCBI Taxonomy" id="1294268"/>
    <lineage>
        <taxon>Bacteria</taxon>
        <taxon>Bacillati</taxon>
        <taxon>Bacillota</taxon>
        <taxon>Bacilli</taxon>
        <taxon>Bacillales</taxon>
        <taxon>Paenibacillaceae</taxon>
        <taxon>Paenibacillus</taxon>
    </lineage>
</organism>
<gene>
    <name evidence="9" type="ORF">FHS16_000997</name>
</gene>
<dbReference type="Gene3D" id="2.70.70.10">
    <property type="entry name" value="Glucose Permease (Domain IIA)"/>
    <property type="match status" value="1"/>
</dbReference>
<name>A0A7W5C4A0_9BACL</name>
<keyword evidence="2" id="KW-0645">Protease</keyword>
<dbReference type="RefSeq" id="WP_183559411.1">
    <property type="nucleotide sequence ID" value="NZ_CBCSLB010000009.1"/>
</dbReference>
<dbReference type="Pfam" id="PF01551">
    <property type="entry name" value="Peptidase_M23"/>
    <property type="match status" value="1"/>
</dbReference>
<dbReference type="InterPro" id="IPR018392">
    <property type="entry name" value="LysM"/>
</dbReference>
<keyword evidence="5" id="KW-0862">Zinc</keyword>
<accession>A0A7W5C4A0</accession>
<evidence type="ECO:0000256" key="5">
    <source>
        <dbReference type="ARBA" id="ARBA00022833"/>
    </source>
</evidence>
<evidence type="ECO:0000259" key="8">
    <source>
        <dbReference type="PROSITE" id="PS51782"/>
    </source>
</evidence>
<dbReference type="SUPFAM" id="SSF51261">
    <property type="entry name" value="Duplicated hybrid motif"/>
    <property type="match status" value="1"/>
</dbReference>
<dbReference type="Pfam" id="PF01476">
    <property type="entry name" value="LysM"/>
    <property type="match status" value="2"/>
</dbReference>
<feature type="signal peptide" evidence="7">
    <location>
        <begin position="1"/>
        <end position="27"/>
    </location>
</feature>
<dbReference type="AlphaFoldDB" id="A0A7W5C4A0"/>
<evidence type="ECO:0000256" key="1">
    <source>
        <dbReference type="ARBA" id="ARBA00001947"/>
    </source>
</evidence>
<dbReference type="PANTHER" id="PTHR21666:SF288">
    <property type="entry name" value="CELL DIVISION PROTEIN YTFB"/>
    <property type="match status" value="1"/>
</dbReference>
<keyword evidence="6" id="KW-0482">Metalloprotease</keyword>
<dbReference type="EMBL" id="JACHXW010000002">
    <property type="protein sequence ID" value="MBB3150963.1"/>
    <property type="molecule type" value="Genomic_DNA"/>
</dbReference>
<proteinExistence type="predicted"/>
<comment type="cofactor">
    <cofactor evidence="1">
        <name>Zn(2+)</name>
        <dbReference type="ChEBI" id="CHEBI:29105"/>
    </cofactor>
</comment>
<sequence>MKKGMKQLLYSAAVFTLLTAAPSFSSAASYTVQPSDTLWIIGSKHSTTVQQLKKQNGLTSDSLVIGQKLLVPDPPEFVAATVLQGDTLWKIAKRSAIPLPKLIAANPQLPNPNNIWAGLDIRIPKLPGQYANGVFPLPKGTYTPFSNTYADARTWSTDGSEVRSHEGVDILAPKGTAVYSALPGTIVNAGWNEYGGWRVTVRVDAATTFYYAHLSKYAAGIKEGAKVSAGQLLGYVGSTGYGPEGTEGKFVPHLHFGVYKSSPSYHSIDPYLMLKWWSL</sequence>
<evidence type="ECO:0000313" key="10">
    <source>
        <dbReference type="Proteomes" id="UP000518605"/>
    </source>
</evidence>
<keyword evidence="10" id="KW-1185">Reference proteome</keyword>
<evidence type="ECO:0000256" key="6">
    <source>
        <dbReference type="ARBA" id="ARBA00023049"/>
    </source>
</evidence>
<reference evidence="9 10" key="1">
    <citation type="submission" date="2020-08" db="EMBL/GenBank/DDBJ databases">
        <title>Genomic Encyclopedia of Type Strains, Phase III (KMG-III): the genomes of soil and plant-associated and newly described type strains.</title>
        <authorList>
            <person name="Whitman W."/>
        </authorList>
    </citation>
    <scope>NUCLEOTIDE SEQUENCE [LARGE SCALE GENOMIC DNA]</scope>
    <source>
        <strain evidence="9 10">CECT 8234</strain>
    </source>
</reference>
<evidence type="ECO:0000256" key="4">
    <source>
        <dbReference type="ARBA" id="ARBA00022801"/>
    </source>
</evidence>